<feature type="signal peptide" evidence="1">
    <location>
        <begin position="1"/>
        <end position="24"/>
    </location>
</feature>
<sequence>MTRRARRRALAFVAAFLLTASATACSGSNGSPTTTAASLNAGATGTVTVWYRSGFSKLFNALAKDFNATHKGLKVDVVPVPDTDYVTKLATAMRAGTAPDLASLDDVDSEIFIAKNEFLDITKYVDQLPYKNELSPGALRLATKGGKYYGVPDFADMSFLWYNKTLFKEAGIGQPPATFAQVVADAKKIRALGPNIYGLSFAGDCPGCLTFTVMPNVYAGGADVLKGTLGAESATVAGNQPLAAALQMYQQLWDQHLVPAADQTQNGTTWGKDFLTGDIGMLPGGYGLVAGSASAALMSQVGIAPLPGPNGGYSTYDGGANFGIPAGAKNAAGAWEFVQYALSLPAQQLEAASGVEPIRSDVVTPAFTAQYPMVSQILGYLPKGQAPVTVAHDALFNLVSQPWQEMFDTAVYNGNVPGALQQGQSGFTSVLSALQN</sequence>
<dbReference type="RefSeq" id="WP_212516290.1">
    <property type="nucleotide sequence ID" value="NZ_JAGSOH010000003.1"/>
</dbReference>
<gene>
    <name evidence="2" type="ORF">KDK95_02345</name>
</gene>
<keyword evidence="1" id="KW-0732">Signal</keyword>
<dbReference type="PANTHER" id="PTHR43649:SF12">
    <property type="entry name" value="DIACETYLCHITOBIOSE BINDING PROTEIN DASA"/>
    <property type="match status" value="1"/>
</dbReference>
<dbReference type="EMBL" id="JAGSOH010000003">
    <property type="protein sequence ID" value="MBR7825131.1"/>
    <property type="molecule type" value="Genomic_DNA"/>
</dbReference>
<dbReference type="PANTHER" id="PTHR43649">
    <property type="entry name" value="ARABINOSE-BINDING PROTEIN-RELATED"/>
    <property type="match status" value="1"/>
</dbReference>
<protein>
    <submittedName>
        <fullName evidence="2">Sugar ABC transporter substrate-binding protein</fullName>
    </submittedName>
</protein>
<dbReference type="PROSITE" id="PS51318">
    <property type="entry name" value="TAT"/>
    <property type="match status" value="1"/>
</dbReference>
<keyword evidence="3" id="KW-1185">Reference proteome</keyword>
<dbReference type="Pfam" id="PF01547">
    <property type="entry name" value="SBP_bac_1"/>
    <property type="match status" value="1"/>
</dbReference>
<dbReference type="Proteomes" id="UP000676325">
    <property type="component" value="Unassembled WGS sequence"/>
</dbReference>
<evidence type="ECO:0000256" key="1">
    <source>
        <dbReference type="SAM" id="SignalP"/>
    </source>
</evidence>
<accession>A0A941IIV3</accession>
<evidence type="ECO:0000313" key="2">
    <source>
        <dbReference type="EMBL" id="MBR7825131.1"/>
    </source>
</evidence>
<reference evidence="2" key="1">
    <citation type="submission" date="2021-04" db="EMBL/GenBank/DDBJ databases">
        <title>Genome based classification of Actinospica acidithermotolerans sp. nov., an actinobacterium isolated from an Indonesian hot spring.</title>
        <authorList>
            <person name="Kusuma A.B."/>
            <person name="Putra K.E."/>
            <person name="Nafisah S."/>
            <person name="Loh J."/>
            <person name="Nouioui I."/>
            <person name="Goodfellow M."/>
        </authorList>
    </citation>
    <scope>NUCLEOTIDE SEQUENCE</scope>
    <source>
        <strain evidence="2">MGRD01-02</strain>
    </source>
</reference>
<dbReference type="InterPro" id="IPR050490">
    <property type="entry name" value="Bact_solute-bd_prot1"/>
</dbReference>
<name>A0A941IIV3_9ACTN</name>
<comment type="caution">
    <text evidence="2">The sequence shown here is derived from an EMBL/GenBank/DDBJ whole genome shotgun (WGS) entry which is preliminary data.</text>
</comment>
<evidence type="ECO:0000313" key="3">
    <source>
        <dbReference type="Proteomes" id="UP000676325"/>
    </source>
</evidence>
<dbReference type="AlphaFoldDB" id="A0A941IIV3"/>
<dbReference type="PROSITE" id="PS51257">
    <property type="entry name" value="PROKAR_LIPOPROTEIN"/>
    <property type="match status" value="1"/>
</dbReference>
<dbReference type="SUPFAM" id="SSF53850">
    <property type="entry name" value="Periplasmic binding protein-like II"/>
    <property type="match status" value="1"/>
</dbReference>
<proteinExistence type="predicted"/>
<dbReference type="Gene3D" id="3.40.190.10">
    <property type="entry name" value="Periplasmic binding protein-like II"/>
    <property type="match status" value="2"/>
</dbReference>
<feature type="chain" id="PRO_5039431502" evidence="1">
    <location>
        <begin position="25"/>
        <end position="436"/>
    </location>
</feature>
<dbReference type="InterPro" id="IPR006311">
    <property type="entry name" value="TAT_signal"/>
</dbReference>
<dbReference type="InterPro" id="IPR006059">
    <property type="entry name" value="SBP"/>
</dbReference>
<dbReference type="CDD" id="cd13585">
    <property type="entry name" value="PBP2_TMBP_like"/>
    <property type="match status" value="1"/>
</dbReference>
<organism evidence="2 3">
    <name type="scientific">Actinospica acidithermotolerans</name>
    <dbReference type="NCBI Taxonomy" id="2828514"/>
    <lineage>
        <taxon>Bacteria</taxon>
        <taxon>Bacillati</taxon>
        <taxon>Actinomycetota</taxon>
        <taxon>Actinomycetes</taxon>
        <taxon>Catenulisporales</taxon>
        <taxon>Actinospicaceae</taxon>
        <taxon>Actinospica</taxon>
    </lineage>
</organism>